<name>A0A7U3YKM1_DESPD</name>
<dbReference type="Gene3D" id="2.60.120.10">
    <property type="entry name" value="Jelly Rolls"/>
    <property type="match status" value="1"/>
</dbReference>
<dbReference type="Pfam" id="PF13646">
    <property type="entry name" value="HEAT_2"/>
    <property type="match status" value="1"/>
</dbReference>
<dbReference type="CDD" id="cd00038">
    <property type="entry name" value="CAP_ED"/>
    <property type="match status" value="1"/>
</dbReference>
<evidence type="ECO:0000313" key="4">
    <source>
        <dbReference type="Proteomes" id="UP000006365"/>
    </source>
</evidence>
<dbReference type="SMART" id="SM00100">
    <property type="entry name" value="cNMP"/>
    <property type="match status" value="1"/>
</dbReference>
<dbReference type="GO" id="GO:0035438">
    <property type="term" value="F:cyclic-di-GMP binding"/>
    <property type="evidence" value="ECO:0007669"/>
    <property type="project" value="InterPro"/>
</dbReference>
<gene>
    <name evidence="3" type="ordered locus">Despr_0943</name>
</gene>
<dbReference type="GO" id="GO:0016491">
    <property type="term" value="F:oxidoreductase activity"/>
    <property type="evidence" value="ECO:0007669"/>
    <property type="project" value="TreeGrafter"/>
</dbReference>
<feature type="domain" description="Cyclic nucleotide-binding" evidence="2">
    <location>
        <begin position="1185"/>
        <end position="1254"/>
    </location>
</feature>
<dbReference type="PANTHER" id="PTHR12697">
    <property type="entry name" value="PBS LYASE HEAT-LIKE PROTEIN"/>
    <property type="match status" value="1"/>
</dbReference>
<dbReference type="PANTHER" id="PTHR12697:SF38">
    <property type="entry name" value="PBS LYASE HEAT DOMAIN PROTEIN REPEAT-CONTAINING PROTEIN"/>
    <property type="match status" value="1"/>
</dbReference>
<dbReference type="InterPro" id="IPR018490">
    <property type="entry name" value="cNMP-bd_dom_sf"/>
</dbReference>
<dbReference type="Pfam" id="PF00027">
    <property type="entry name" value="cNMP_binding"/>
    <property type="match status" value="1"/>
</dbReference>
<organism evidence="3 4">
    <name type="scientific">Desulfobulbus propionicus (strain ATCC 33891 / DSM 2032 / VKM B-1956 / 1pr3)</name>
    <dbReference type="NCBI Taxonomy" id="577650"/>
    <lineage>
        <taxon>Bacteria</taxon>
        <taxon>Pseudomonadati</taxon>
        <taxon>Thermodesulfobacteriota</taxon>
        <taxon>Desulfobulbia</taxon>
        <taxon>Desulfobulbales</taxon>
        <taxon>Desulfobulbaceae</taxon>
        <taxon>Desulfobulbus</taxon>
    </lineage>
</organism>
<dbReference type="InterPro" id="IPR000595">
    <property type="entry name" value="cNMP-bd_dom"/>
</dbReference>
<evidence type="ECO:0000259" key="2">
    <source>
        <dbReference type="PROSITE" id="PS50042"/>
    </source>
</evidence>
<dbReference type="SUPFAM" id="SSF48371">
    <property type="entry name" value="ARM repeat"/>
    <property type="match status" value="1"/>
</dbReference>
<dbReference type="PROSITE" id="PS50042">
    <property type="entry name" value="CNMP_BINDING_3"/>
    <property type="match status" value="1"/>
</dbReference>
<dbReference type="InterPro" id="IPR011989">
    <property type="entry name" value="ARM-like"/>
</dbReference>
<feature type="compositionally biased region" description="Acidic residues" evidence="1">
    <location>
        <begin position="1114"/>
        <end position="1124"/>
    </location>
</feature>
<keyword evidence="4" id="KW-1185">Reference proteome</keyword>
<feature type="region of interest" description="Disordered" evidence="1">
    <location>
        <begin position="1112"/>
        <end position="1146"/>
    </location>
</feature>
<sequence>MGHIPQPPSSDRTQLLLDFPIRLYTALRTIRLYPAANPQVQRSNEFLMKAFEALLEGDADNSVILALSDQKILVCGEHLPEKDHSRPQIQGLVTLFNRFKIHSFTFHASFSPEECITFTQTLSALLGEKELTEPVATLLDKAGIVSVSVDVSRYVAIHEGEQVVREELLASGLSISDEELANFVLGRTGQDPLQGVSPELVEELIKRLPLANEHNRPPEEVTRAVIDFLGKLSRETDFRKRTLELEKSADALSALDPALLAKLIANLPASAEADAMLGSALHQLTPQRLNSLIASLVAQQGLRTIPGNDAAGATGGPGAILHRLAHLEQEKKPEITRTIAQNIDARALLLNPDTTLAELPEHLLARLKQPEWSAPVLATAAQQVTDSQLQQTGQLDFSAFNRLLEHYEQLLSREQQTQVARQAGAQLASMEGLALGNILAQRFKGLFGEQLYTQVINQVSDELLDETVDHLTPKQLNRMIATLTSDIPLQIGKDKDPDFKPADDSVLKRLARTKKGPEITRTIAQNIDARALLLNPSAPSSSLPDPLAMRLQQPAWSAPVLVAATQQSFEARQQPDGPADFSSFEQVLQRYDTLLDKEQQLKVATQAGAQIAATFDEQELGLILVQKYKTLFGEQLYQQVISQLSQDKLAKLTDQFRAIAEGRSPRPGDVDDKEVEAAYNRLLQTVRGEKMRAIIELHSKQRQIQEQERRQSVKGGLDHLLHGNFSDLENKEFCQDLPETVRGLLLNNNEKTADSVLMQLAVALQHGKPAIRANAFRTLAAIAEQLMHLGQWERLAKLLPALQQGLQLQGIDEHGSQQALTAIGTLTGHYLSEERYPLACETTQLLQTLSTAEPSASANPHLRAQAQETLKTLCSQPILEQLLDRYLHSEVHQEAAGRLLVQLGMESAKFQLQQLINNESRFERKRLLSLIKQAGNPAVSILLEQLHKDSPWYVVRNIIRLLGEVGSPALFATIRPYIHHSDPRVQQEVISTAVKIGGDHLKDFLLHALQHVDDSLKIKVINHVATAHDERFVRPLTELLESVKPFLGKSKNDLQISICKTLGAIGSRRATASLNRVAQSKNVLGLAGYSDEVRQAAAQALEQIRQATALQTEWDQEETAAEEQPDSRETTAGPANPVQAAERQRERIDAIDDLPLGEMIRASEIIEQERRGVRTGDDLEIWAELTDRLGTDEFRAIHQQFIERRYKPEETIVAQGEKNDSLFFINQGSIKVSHLVGSRELFITSLNRGQIAGENFFAPSFWTVTLTSLTPSRLYLLPQTALDTWKEQFPGLRAKLYDYYSACNNICSMIERKGLDRRREQRFNLSRKIQVQPISSLENPIGRGFRAETADISLGGLAFLIRISRQENARLLLGRRMQIVLPVGGKAKFFHLKGMVIGVQPFHLQDNGFSAHFKFDHRLEQQELQSILG</sequence>
<dbReference type="Pfam" id="PF07238">
    <property type="entry name" value="PilZ"/>
    <property type="match status" value="1"/>
</dbReference>
<protein>
    <submittedName>
        <fullName evidence="3">Cyclic nucleotide-binding protein</fullName>
    </submittedName>
</protein>
<dbReference type="EMBL" id="CP002364">
    <property type="protein sequence ID" value="ADW17117.1"/>
    <property type="molecule type" value="Genomic_DNA"/>
</dbReference>
<dbReference type="RefSeq" id="WP_015723661.1">
    <property type="nucleotide sequence ID" value="NC_014972.1"/>
</dbReference>
<dbReference type="KEGG" id="dpr:Despr_0943"/>
<dbReference type="SUPFAM" id="SSF51206">
    <property type="entry name" value="cAMP-binding domain-like"/>
    <property type="match status" value="1"/>
</dbReference>
<dbReference type="InterPro" id="IPR016024">
    <property type="entry name" value="ARM-type_fold"/>
</dbReference>
<evidence type="ECO:0000313" key="3">
    <source>
        <dbReference type="EMBL" id="ADW17117.1"/>
    </source>
</evidence>
<proteinExistence type="predicted"/>
<dbReference type="InterPro" id="IPR014710">
    <property type="entry name" value="RmlC-like_jellyroll"/>
</dbReference>
<evidence type="ECO:0000256" key="1">
    <source>
        <dbReference type="SAM" id="MobiDB-lite"/>
    </source>
</evidence>
<dbReference type="InterPro" id="IPR009875">
    <property type="entry name" value="PilZ_domain"/>
</dbReference>
<reference evidence="3 4" key="1">
    <citation type="journal article" date="2011" name="Stand. Genomic Sci.">
        <title>Complete genome sequence of Desulfobulbus propionicus type strain (1pr3).</title>
        <authorList>
            <person name="Pagani I."/>
            <person name="Lapidus A."/>
            <person name="Nolan M."/>
            <person name="Lucas S."/>
            <person name="Hammon N."/>
            <person name="Deshpande S."/>
            <person name="Cheng J.F."/>
            <person name="Chertkov O."/>
            <person name="Davenport K."/>
            <person name="Tapia R."/>
            <person name="Han C."/>
            <person name="Goodwin L."/>
            <person name="Pitluck S."/>
            <person name="Liolios K."/>
            <person name="Mavromatis K."/>
            <person name="Ivanova N."/>
            <person name="Mikhailova N."/>
            <person name="Pati A."/>
            <person name="Chen A."/>
            <person name="Palaniappan K."/>
            <person name="Land M."/>
            <person name="Hauser L."/>
            <person name="Chang Y.J."/>
            <person name="Jeffries C.D."/>
            <person name="Detter J.C."/>
            <person name="Brambilla E."/>
            <person name="Kannan K.P."/>
            <person name="Djao O.D."/>
            <person name="Rohde M."/>
            <person name="Pukall R."/>
            <person name="Spring S."/>
            <person name="Goker M."/>
            <person name="Sikorski J."/>
            <person name="Woyke T."/>
            <person name="Bristow J."/>
            <person name="Eisen J.A."/>
            <person name="Markowitz V."/>
            <person name="Hugenholtz P."/>
            <person name="Kyrpides N.C."/>
            <person name="Klenk H.P."/>
        </authorList>
    </citation>
    <scope>NUCLEOTIDE SEQUENCE [LARGE SCALE GENOMIC DNA]</scope>
    <source>
        <strain evidence="4">ATCC 33891 / DSM 2032 / 1pr3</strain>
    </source>
</reference>
<accession>A0A7U3YKM1</accession>
<dbReference type="Proteomes" id="UP000006365">
    <property type="component" value="Chromosome"/>
</dbReference>
<dbReference type="Gene3D" id="1.25.10.10">
    <property type="entry name" value="Leucine-rich Repeat Variant"/>
    <property type="match status" value="2"/>
</dbReference>